<sequence length="172" mass="19939">MPIEYRTKQAAPTYGIKRAASQNHSNYNLVFSDLHRETYESNPNITSSFRRRLKNYATELDIHIPELLDANNSTIPPWITSPTQINREFNKFETNHRIIHNTFRKIEDENQDALFIYTNASSNDKGRTVGLLIVSPNHTIKFEIKNNNIFIGEMLAIHHAFLEILSNQEPQS</sequence>
<evidence type="ECO:0000313" key="1">
    <source>
        <dbReference type="EMBL" id="KAL3267028.1"/>
    </source>
</evidence>
<evidence type="ECO:0000313" key="2">
    <source>
        <dbReference type="Proteomes" id="UP001516400"/>
    </source>
</evidence>
<accession>A0ABD2MKZ7</accession>
<name>A0ABD2MKZ7_9CUCU</name>
<dbReference type="EMBL" id="JABFTP020000001">
    <property type="protein sequence ID" value="KAL3267028.1"/>
    <property type="molecule type" value="Genomic_DNA"/>
</dbReference>
<organism evidence="1 2">
    <name type="scientific">Cryptolaemus montrouzieri</name>
    <dbReference type="NCBI Taxonomy" id="559131"/>
    <lineage>
        <taxon>Eukaryota</taxon>
        <taxon>Metazoa</taxon>
        <taxon>Ecdysozoa</taxon>
        <taxon>Arthropoda</taxon>
        <taxon>Hexapoda</taxon>
        <taxon>Insecta</taxon>
        <taxon>Pterygota</taxon>
        <taxon>Neoptera</taxon>
        <taxon>Endopterygota</taxon>
        <taxon>Coleoptera</taxon>
        <taxon>Polyphaga</taxon>
        <taxon>Cucujiformia</taxon>
        <taxon>Coccinelloidea</taxon>
        <taxon>Coccinellidae</taxon>
        <taxon>Scymninae</taxon>
        <taxon>Scymnini</taxon>
        <taxon>Cryptolaemus</taxon>
    </lineage>
</organism>
<reference evidence="1 2" key="1">
    <citation type="journal article" date="2021" name="BMC Biol.">
        <title>Horizontally acquired antibacterial genes associated with adaptive radiation of ladybird beetles.</title>
        <authorList>
            <person name="Li H.S."/>
            <person name="Tang X.F."/>
            <person name="Huang Y.H."/>
            <person name="Xu Z.Y."/>
            <person name="Chen M.L."/>
            <person name="Du X.Y."/>
            <person name="Qiu B.Y."/>
            <person name="Chen P.T."/>
            <person name="Zhang W."/>
            <person name="Slipinski A."/>
            <person name="Escalona H.E."/>
            <person name="Waterhouse R.M."/>
            <person name="Zwick A."/>
            <person name="Pang H."/>
        </authorList>
    </citation>
    <scope>NUCLEOTIDE SEQUENCE [LARGE SCALE GENOMIC DNA]</scope>
    <source>
        <strain evidence="1">SYSU2018</strain>
    </source>
</reference>
<comment type="caution">
    <text evidence="1">The sequence shown here is derived from an EMBL/GenBank/DDBJ whole genome shotgun (WGS) entry which is preliminary data.</text>
</comment>
<dbReference type="Proteomes" id="UP001516400">
    <property type="component" value="Unassembled WGS sequence"/>
</dbReference>
<keyword evidence="2" id="KW-1185">Reference proteome</keyword>
<protein>
    <submittedName>
        <fullName evidence="1">Uncharacterized protein</fullName>
    </submittedName>
</protein>
<dbReference type="AlphaFoldDB" id="A0ABD2MKZ7"/>
<proteinExistence type="predicted"/>
<gene>
    <name evidence="1" type="ORF">HHI36_011171</name>
</gene>